<evidence type="ECO:0000313" key="2">
    <source>
        <dbReference type="EMBL" id="CAD8075784.1"/>
    </source>
</evidence>
<organism evidence="2 3">
    <name type="scientific">Paramecium sonneborni</name>
    <dbReference type="NCBI Taxonomy" id="65129"/>
    <lineage>
        <taxon>Eukaryota</taxon>
        <taxon>Sar</taxon>
        <taxon>Alveolata</taxon>
        <taxon>Ciliophora</taxon>
        <taxon>Intramacronucleata</taxon>
        <taxon>Oligohymenophorea</taxon>
        <taxon>Peniculida</taxon>
        <taxon>Parameciidae</taxon>
        <taxon>Paramecium</taxon>
    </lineage>
</organism>
<comment type="caution">
    <text evidence="2">The sequence shown here is derived from an EMBL/GenBank/DDBJ whole genome shotgun (WGS) entry which is preliminary data.</text>
</comment>
<name>A0A8S1MLM7_9CILI</name>
<reference evidence="2" key="1">
    <citation type="submission" date="2021-01" db="EMBL/GenBank/DDBJ databases">
        <authorList>
            <consortium name="Genoscope - CEA"/>
            <person name="William W."/>
        </authorList>
    </citation>
    <scope>NUCLEOTIDE SEQUENCE</scope>
</reference>
<feature type="region of interest" description="Disordered" evidence="1">
    <location>
        <begin position="36"/>
        <end position="67"/>
    </location>
</feature>
<keyword evidence="3" id="KW-1185">Reference proteome</keyword>
<dbReference type="OrthoDB" id="285923at2759"/>
<evidence type="ECO:0000313" key="3">
    <source>
        <dbReference type="Proteomes" id="UP000692954"/>
    </source>
</evidence>
<dbReference type="AlphaFoldDB" id="A0A8S1MLM7"/>
<proteinExistence type="predicted"/>
<sequence>MNLCDNSGWDIEEQCYLDTLFTGYLPKLERRIQENSSHRIRTLSQPKQFNQQQTSINSLHHHRPTQSQAYQISSFSANFYAPSTTKSRIRFKFTPTYTQEEQQKQKNISQSPIKKKPKYTIINMSQLLSVTPKVKMHQDSLNKVLERFSNKKR</sequence>
<dbReference type="EMBL" id="CAJJDN010000034">
    <property type="protein sequence ID" value="CAD8075784.1"/>
    <property type="molecule type" value="Genomic_DNA"/>
</dbReference>
<protein>
    <submittedName>
        <fullName evidence="2">Uncharacterized protein</fullName>
    </submittedName>
</protein>
<evidence type="ECO:0000256" key="1">
    <source>
        <dbReference type="SAM" id="MobiDB-lite"/>
    </source>
</evidence>
<feature type="compositionally biased region" description="Polar residues" evidence="1">
    <location>
        <begin position="42"/>
        <end position="58"/>
    </location>
</feature>
<gene>
    <name evidence="2" type="ORF">PSON_ATCC_30995.1.T0340017</name>
</gene>
<dbReference type="Proteomes" id="UP000692954">
    <property type="component" value="Unassembled WGS sequence"/>
</dbReference>
<accession>A0A8S1MLM7</accession>